<dbReference type="PANTHER" id="PTHR11699">
    <property type="entry name" value="ALDEHYDE DEHYDROGENASE-RELATED"/>
    <property type="match status" value="1"/>
</dbReference>
<dbReference type="PROSITE" id="PS00070">
    <property type="entry name" value="ALDEHYDE_DEHYDR_CYS"/>
    <property type="match status" value="1"/>
</dbReference>
<dbReference type="PROSITE" id="PS00687">
    <property type="entry name" value="ALDEHYDE_DEHYDR_GLU"/>
    <property type="match status" value="1"/>
</dbReference>
<dbReference type="RefSeq" id="WP_256764251.1">
    <property type="nucleotide sequence ID" value="NZ_JANIGO010000002.1"/>
</dbReference>
<evidence type="ECO:0000313" key="8">
    <source>
        <dbReference type="Proteomes" id="UP001204142"/>
    </source>
</evidence>
<comment type="caution">
    <text evidence="7">The sequence shown here is derived from an EMBL/GenBank/DDBJ whole genome shotgun (WGS) entry which is preliminary data.</text>
</comment>
<dbReference type="Gene3D" id="3.40.605.10">
    <property type="entry name" value="Aldehyde Dehydrogenase, Chain A, domain 1"/>
    <property type="match status" value="1"/>
</dbReference>
<evidence type="ECO:0000256" key="2">
    <source>
        <dbReference type="ARBA" id="ARBA00023002"/>
    </source>
</evidence>
<protein>
    <recommendedName>
        <fullName evidence="3">Aldehyde dehydrogenase</fullName>
    </recommendedName>
</protein>
<keyword evidence="8" id="KW-1185">Reference proteome</keyword>
<dbReference type="InterPro" id="IPR016163">
    <property type="entry name" value="Ald_DH_C"/>
</dbReference>
<organism evidence="7 8">
    <name type="scientific">Limnobacter humi</name>
    <dbReference type="NCBI Taxonomy" id="1778671"/>
    <lineage>
        <taxon>Bacteria</taxon>
        <taxon>Pseudomonadati</taxon>
        <taxon>Pseudomonadota</taxon>
        <taxon>Betaproteobacteria</taxon>
        <taxon>Burkholderiales</taxon>
        <taxon>Burkholderiaceae</taxon>
        <taxon>Limnobacter</taxon>
    </lineage>
</organism>
<keyword evidence="2 3" id="KW-0560">Oxidoreductase</keyword>
<dbReference type="InterPro" id="IPR012394">
    <property type="entry name" value="Aldehyde_DH_NAD(P)"/>
</dbReference>
<accession>A0ABT1WG29</accession>
<dbReference type="InterPro" id="IPR016161">
    <property type="entry name" value="Ald_DH/histidinol_DH"/>
</dbReference>
<dbReference type="SUPFAM" id="SSF53720">
    <property type="entry name" value="ALDH-like"/>
    <property type="match status" value="1"/>
</dbReference>
<name>A0ABT1WG29_9BURK</name>
<feature type="domain" description="Aldehyde dehydrogenase" evidence="6">
    <location>
        <begin position="15"/>
        <end position="470"/>
    </location>
</feature>
<dbReference type="InterPro" id="IPR029510">
    <property type="entry name" value="Ald_DH_CS_GLU"/>
</dbReference>
<gene>
    <name evidence="7" type="ORF">NQT62_08510</name>
</gene>
<reference evidence="7 8" key="1">
    <citation type="submission" date="2022-07" db="EMBL/GenBank/DDBJ databases">
        <authorList>
            <person name="Xamxidin M."/>
            <person name="Wu M."/>
        </authorList>
    </citation>
    <scope>NUCLEOTIDE SEQUENCE [LARGE SCALE GENOMIC DNA]</scope>
    <source>
        <strain evidence="7 8">NBRC 111650</strain>
    </source>
</reference>
<feature type="active site" evidence="4">
    <location>
        <position position="243"/>
    </location>
</feature>
<dbReference type="CDD" id="cd07099">
    <property type="entry name" value="ALDH_DDALDH"/>
    <property type="match status" value="1"/>
</dbReference>
<dbReference type="EMBL" id="JANIGO010000002">
    <property type="protein sequence ID" value="MCQ8896472.1"/>
    <property type="molecule type" value="Genomic_DNA"/>
</dbReference>
<dbReference type="InterPro" id="IPR015590">
    <property type="entry name" value="Aldehyde_DH_dom"/>
</dbReference>
<evidence type="ECO:0000313" key="7">
    <source>
        <dbReference type="EMBL" id="MCQ8896472.1"/>
    </source>
</evidence>
<comment type="similarity">
    <text evidence="1 3 5">Belongs to the aldehyde dehydrogenase family.</text>
</comment>
<dbReference type="Gene3D" id="3.40.309.10">
    <property type="entry name" value="Aldehyde Dehydrogenase, Chain A, domain 2"/>
    <property type="match status" value="1"/>
</dbReference>
<dbReference type="PIRSF" id="PIRSF036492">
    <property type="entry name" value="ALDH"/>
    <property type="match status" value="1"/>
</dbReference>
<proteinExistence type="inferred from homology"/>
<dbReference type="Pfam" id="PF00171">
    <property type="entry name" value="Aldedh"/>
    <property type="match status" value="1"/>
</dbReference>
<dbReference type="InterPro" id="IPR016162">
    <property type="entry name" value="Ald_DH_N"/>
</dbReference>
<evidence type="ECO:0000259" key="6">
    <source>
        <dbReference type="Pfam" id="PF00171"/>
    </source>
</evidence>
<sequence>MNLADSKALAQTVGTNPATGQALGALVNTPIEQMPAIFESARQAQAVWGELSFRQRARHIRKMREYIVNNVDRLAEIVSQGSGKTFMDALTTEVLPCTLACNWYGKNAAKVLKPQRREASSIIWIGKRSLVTHEPLGVVAIISPWNYPLSIPFGEIVMGLMAGNAILLKVAAATPMVGKAIEEIVAAGELPQGLFHHIVGPGADISTAFFNQGVDKIFFTGSVPAGKDLMAQAAKTLTPLSLELGGKDPMIVLEDADLERAAGGAAWAGFQNSGQSCAGVERIYVQASVYDRFVQLLADKTRALRQGVPSAHCNVDVGAMTTAKQRRLVERHVEEAVANGAKIEAQAQLQNGLQGEFFPATVLTNVNHTMAVMREETFGPVLPVMKFNTLDEAVALANDCTMALSASIWTRDTAKGKALAKRVRGGVVVINDHLYTHGMSDLPWGGPGESGIGRTHGPEGLIEMSRLKAINWDLLRARRNLWWYPQDRATYNVLKQAIRLGSPRNIGEFLLSALRVVPYMVKRMYF</sequence>
<evidence type="ECO:0000256" key="4">
    <source>
        <dbReference type="PROSITE-ProRule" id="PRU10007"/>
    </source>
</evidence>
<evidence type="ECO:0000256" key="3">
    <source>
        <dbReference type="PIRNR" id="PIRNR036492"/>
    </source>
</evidence>
<evidence type="ECO:0000256" key="1">
    <source>
        <dbReference type="ARBA" id="ARBA00009986"/>
    </source>
</evidence>
<dbReference type="Proteomes" id="UP001204142">
    <property type="component" value="Unassembled WGS sequence"/>
</dbReference>
<evidence type="ECO:0000256" key="5">
    <source>
        <dbReference type="RuleBase" id="RU003345"/>
    </source>
</evidence>
<dbReference type="InterPro" id="IPR016160">
    <property type="entry name" value="Ald_DH_CS_CYS"/>
</dbReference>